<evidence type="ECO:0000256" key="1">
    <source>
        <dbReference type="ARBA" id="ARBA00023125"/>
    </source>
</evidence>
<dbReference type="EMBL" id="FMZV01000012">
    <property type="protein sequence ID" value="SDD98952.1"/>
    <property type="molecule type" value="Genomic_DNA"/>
</dbReference>
<dbReference type="InterPro" id="IPR036388">
    <property type="entry name" value="WH-like_DNA-bd_sf"/>
</dbReference>
<feature type="transmembrane region" description="Helical" evidence="3">
    <location>
        <begin position="105"/>
        <end position="125"/>
    </location>
</feature>
<dbReference type="InterPro" id="IPR011990">
    <property type="entry name" value="TPR-like_helical_dom_sf"/>
</dbReference>
<evidence type="ECO:0000259" key="4">
    <source>
        <dbReference type="PROSITE" id="PS51755"/>
    </source>
</evidence>
<dbReference type="SUPFAM" id="SSF46894">
    <property type="entry name" value="C-terminal effector domain of the bipartite response regulators"/>
    <property type="match status" value="1"/>
</dbReference>
<proteinExistence type="predicted"/>
<dbReference type="GO" id="GO:0000160">
    <property type="term" value="P:phosphorelay signal transduction system"/>
    <property type="evidence" value="ECO:0007669"/>
    <property type="project" value="InterPro"/>
</dbReference>
<dbReference type="CDD" id="cd00383">
    <property type="entry name" value="trans_reg_C"/>
    <property type="match status" value="1"/>
</dbReference>
<evidence type="ECO:0000256" key="3">
    <source>
        <dbReference type="SAM" id="Phobius"/>
    </source>
</evidence>
<name>A0A1G6Z909_9RHOB</name>
<keyword evidence="3" id="KW-1133">Transmembrane helix</keyword>
<keyword evidence="6" id="KW-1185">Reference proteome</keyword>
<protein>
    <submittedName>
        <fullName evidence="5">Tetratricopeptide repeat-containing protein</fullName>
    </submittedName>
</protein>
<dbReference type="Gene3D" id="1.10.10.10">
    <property type="entry name" value="Winged helix-like DNA-binding domain superfamily/Winged helix DNA-binding domain"/>
    <property type="match status" value="1"/>
</dbReference>
<keyword evidence="3" id="KW-0472">Membrane</keyword>
<dbReference type="Gene3D" id="1.25.40.10">
    <property type="entry name" value="Tetratricopeptide repeat domain"/>
    <property type="match status" value="1"/>
</dbReference>
<dbReference type="GO" id="GO:0006355">
    <property type="term" value="P:regulation of DNA-templated transcription"/>
    <property type="evidence" value="ECO:0007669"/>
    <property type="project" value="InterPro"/>
</dbReference>
<dbReference type="SUPFAM" id="SSF48452">
    <property type="entry name" value="TPR-like"/>
    <property type="match status" value="1"/>
</dbReference>
<keyword evidence="3" id="KW-0812">Transmembrane</keyword>
<dbReference type="PROSITE" id="PS51755">
    <property type="entry name" value="OMPR_PHOB"/>
    <property type="match status" value="1"/>
</dbReference>
<evidence type="ECO:0000313" key="5">
    <source>
        <dbReference type="EMBL" id="SDD98952.1"/>
    </source>
</evidence>
<gene>
    <name evidence="5" type="ORF">SAMN04488239_112129</name>
</gene>
<dbReference type="STRING" id="639004.SAMN04488239_112129"/>
<dbReference type="InterPro" id="IPR001867">
    <property type="entry name" value="OmpR/PhoB-type_DNA-bd"/>
</dbReference>
<keyword evidence="1 2" id="KW-0238">DNA-binding</keyword>
<reference evidence="6" key="1">
    <citation type="submission" date="2016-10" db="EMBL/GenBank/DDBJ databases">
        <authorList>
            <person name="Varghese N."/>
            <person name="Submissions S."/>
        </authorList>
    </citation>
    <scope>NUCLEOTIDE SEQUENCE [LARGE SCALE GENOMIC DNA]</scope>
    <source>
        <strain evidence="6">CGMCC 1.9108</strain>
    </source>
</reference>
<dbReference type="Proteomes" id="UP000199628">
    <property type="component" value="Unassembled WGS sequence"/>
</dbReference>
<dbReference type="OrthoDB" id="54411at2"/>
<organism evidence="5 6">
    <name type="scientific">Ruegeria marina</name>
    <dbReference type="NCBI Taxonomy" id="639004"/>
    <lineage>
        <taxon>Bacteria</taxon>
        <taxon>Pseudomonadati</taxon>
        <taxon>Pseudomonadota</taxon>
        <taxon>Alphaproteobacteria</taxon>
        <taxon>Rhodobacterales</taxon>
        <taxon>Roseobacteraceae</taxon>
        <taxon>Ruegeria</taxon>
    </lineage>
</organism>
<dbReference type="InterPro" id="IPR016032">
    <property type="entry name" value="Sig_transdc_resp-reg_C-effctor"/>
</dbReference>
<feature type="domain" description="OmpR/PhoB-type" evidence="4">
    <location>
        <begin position="1"/>
        <end position="94"/>
    </location>
</feature>
<evidence type="ECO:0000256" key="2">
    <source>
        <dbReference type="PROSITE-ProRule" id="PRU01091"/>
    </source>
</evidence>
<dbReference type="SMART" id="SM00862">
    <property type="entry name" value="Trans_reg_C"/>
    <property type="match status" value="1"/>
</dbReference>
<dbReference type="AlphaFoldDB" id="A0A1G6Z909"/>
<evidence type="ECO:0000313" key="6">
    <source>
        <dbReference type="Proteomes" id="UP000199628"/>
    </source>
</evidence>
<sequence>MVDPGIGRSADGFTTARDAIRAQLRPHSAAVLDHLLAHHGTVVSKHDLMDAVWPDVEVTENSLYQCIADIRKAIGPESGLTLSNVPGRGYVLERIAAGHGTVMKWPWIAGGAVLLAGTVMIGAFFPAEDKRSTGQDLAVAGYVAGDVPAATARADHAAAEAPGVSVAMFDNLSQDPRWDTLGQSLAAEISGQLAANKWLQVFTDAQSDAARFRLSGTVHPREGEVHIGARLTERDSGRLVWSRSWTGAEAEFFALQAAVAHEAAAELSGHWSGAVVRFDATRAGRQPTHSLDAYELFLRGTQAKHRFTPDGFEEARHLLGRAVEIDPGFVDAWATLSVVHNLRALIQTDIAALEDVLAERVAAVETAVALAPAHPIVLMEQGWLQARRGDHTASRQSVQRAAALAPDNPDVLAYAALNGNLRVDLGEEGIGWVSRARSLNPDPPSWYAIGDGLAHFSARDWEGTVAAFEVAPDYVTRHLFTAVALEQLGRETEARAVVERMMTALPGFRVDYFIYQEGMDMEVNGRLILETARALGVPVAGDVSLERASAAGRPDQTR</sequence>
<dbReference type="RefSeq" id="WP_093034111.1">
    <property type="nucleotide sequence ID" value="NZ_FMZV01000012.1"/>
</dbReference>
<accession>A0A1G6Z909</accession>
<dbReference type="Pfam" id="PF00486">
    <property type="entry name" value="Trans_reg_C"/>
    <property type="match status" value="1"/>
</dbReference>
<feature type="DNA-binding region" description="OmpR/PhoB-type" evidence="2">
    <location>
        <begin position="1"/>
        <end position="94"/>
    </location>
</feature>
<dbReference type="GO" id="GO:0003677">
    <property type="term" value="F:DNA binding"/>
    <property type="evidence" value="ECO:0007669"/>
    <property type="project" value="UniProtKB-UniRule"/>
</dbReference>